<dbReference type="EMBL" id="JBBPFD010000013">
    <property type="protein sequence ID" value="KAK7902207.1"/>
    <property type="molecule type" value="Genomic_DNA"/>
</dbReference>
<dbReference type="InterPro" id="IPR053134">
    <property type="entry name" value="RNA-dir_DNA_polymerase"/>
</dbReference>
<dbReference type="Gene3D" id="3.10.10.10">
    <property type="entry name" value="HIV Type 1 Reverse Transcriptase, subunit A, domain 1"/>
    <property type="match status" value="1"/>
</dbReference>
<gene>
    <name evidence="1" type="ORF">WMY93_018976</name>
</gene>
<evidence type="ECO:0000313" key="2">
    <source>
        <dbReference type="Proteomes" id="UP001460270"/>
    </source>
</evidence>
<proteinExistence type="predicted"/>
<protein>
    <submittedName>
        <fullName evidence="1">Uncharacterized protein</fullName>
    </submittedName>
</protein>
<name>A0AAW0NVM9_9GOBI</name>
<comment type="caution">
    <text evidence="1">The sequence shown here is derived from an EMBL/GenBank/DDBJ whole genome shotgun (WGS) entry which is preliminary data.</text>
</comment>
<keyword evidence="2" id="KW-1185">Reference proteome</keyword>
<dbReference type="PANTHER" id="PTHR24559">
    <property type="entry name" value="TRANSPOSON TY3-I GAG-POL POLYPROTEIN"/>
    <property type="match status" value="1"/>
</dbReference>
<dbReference type="SUPFAM" id="SSF56672">
    <property type="entry name" value="DNA/RNA polymerases"/>
    <property type="match status" value="1"/>
</dbReference>
<dbReference type="AlphaFoldDB" id="A0AAW0NVM9"/>
<reference evidence="2" key="1">
    <citation type="submission" date="2024-04" db="EMBL/GenBank/DDBJ databases">
        <title>Salinicola lusitanus LLJ914,a marine bacterium isolated from the Okinawa Trough.</title>
        <authorList>
            <person name="Li J."/>
        </authorList>
    </citation>
    <scope>NUCLEOTIDE SEQUENCE [LARGE SCALE GENOMIC DNA]</scope>
</reference>
<dbReference type="InterPro" id="IPR043502">
    <property type="entry name" value="DNA/RNA_pol_sf"/>
</dbReference>
<dbReference type="Proteomes" id="UP001460270">
    <property type="component" value="Unassembled WGS sequence"/>
</dbReference>
<evidence type="ECO:0000313" key="1">
    <source>
        <dbReference type="EMBL" id="KAK7902207.1"/>
    </source>
</evidence>
<accession>A0AAW0NVM9</accession>
<sequence>MWKYEEDPLDFKIRRSSNNNVKIELPPLFSGEDNENFSCWSRQYEVAVRALVAGTGADYEYELARILPTRLAKAAFLLWDSLPAAIQADYSAVKERLQEAFRQRHFLDCFRANLAARRRAPGESLDVFAADVGKLVQEAFPNYGTAAQKEEKFRRFLAGLDPCLRAKCQEQGATDLDEALVIAARCDMARETLRNDYTYPLGDTATNKPAPALVQSISEGRAGSAPWTSDHPPLRQRAYRASPDKREEIDRQVAALLADGVIEESCSPWASPVVLVKKKNGEWRSTWLRRTDRKRRLPRVGAVPVEIYAHGSHQLACNFSTHDGTGSAWAPVAGSWSQTKPTEVPSGPGSCGFPRPCCFQLWSAAGSKEHREGQVMAHAEVAYRDHCRPDDDEV</sequence>
<organism evidence="1 2">
    <name type="scientific">Mugilogobius chulae</name>
    <name type="common">yellowstripe goby</name>
    <dbReference type="NCBI Taxonomy" id="88201"/>
    <lineage>
        <taxon>Eukaryota</taxon>
        <taxon>Metazoa</taxon>
        <taxon>Chordata</taxon>
        <taxon>Craniata</taxon>
        <taxon>Vertebrata</taxon>
        <taxon>Euteleostomi</taxon>
        <taxon>Actinopterygii</taxon>
        <taxon>Neopterygii</taxon>
        <taxon>Teleostei</taxon>
        <taxon>Neoteleostei</taxon>
        <taxon>Acanthomorphata</taxon>
        <taxon>Gobiaria</taxon>
        <taxon>Gobiiformes</taxon>
        <taxon>Gobioidei</taxon>
        <taxon>Gobiidae</taxon>
        <taxon>Gobionellinae</taxon>
        <taxon>Mugilogobius</taxon>
    </lineage>
</organism>